<accession>A0A8J6ESW3</accession>
<proteinExistence type="predicted"/>
<protein>
    <submittedName>
        <fullName evidence="1">Uncharacterized protein</fullName>
    </submittedName>
</protein>
<dbReference type="AlphaFoldDB" id="A0A8J6ESW3"/>
<organism evidence="1 2">
    <name type="scientific">Eleutherodactylus coqui</name>
    <name type="common">Puerto Rican coqui</name>
    <dbReference type="NCBI Taxonomy" id="57060"/>
    <lineage>
        <taxon>Eukaryota</taxon>
        <taxon>Metazoa</taxon>
        <taxon>Chordata</taxon>
        <taxon>Craniata</taxon>
        <taxon>Vertebrata</taxon>
        <taxon>Euteleostomi</taxon>
        <taxon>Amphibia</taxon>
        <taxon>Batrachia</taxon>
        <taxon>Anura</taxon>
        <taxon>Neobatrachia</taxon>
        <taxon>Hyloidea</taxon>
        <taxon>Eleutherodactylidae</taxon>
        <taxon>Eleutherodactylinae</taxon>
        <taxon>Eleutherodactylus</taxon>
        <taxon>Eleutherodactylus</taxon>
    </lineage>
</organism>
<evidence type="ECO:0000313" key="2">
    <source>
        <dbReference type="Proteomes" id="UP000770717"/>
    </source>
</evidence>
<dbReference type="EMBL" id="WNTK01000013">
    <property type="protein sequence ID" value="KAG9474490.1"/>
    <property type="molecule type" value="Genomic_DNA"/>
</dbReference>
<reference evidence="1" key="1">
    <citation type="thesis" date="2020" institute="ProQuest LLC" country="789 East Eisenhower Parkway, Ann Arbor, MI, USA">
        <title>Comparative Genomics and Chromosome Evolution.</title>
        <authorList>
            <person name="Mudd A.B."/>
        </authorList>
    </citation>
    <scope>NUCLEOTIDE SEQUENCE</scope>
    <source>
        <strain evidence="1">HN-11 Male</strain>
        <tissue evidence="1">Kidney and liver</tissue>
    </source>
</reference>
<gene>
    <name evidence="1" type="ORF">GDO78_004674</name>
</gene>
<comment type="caution">
    <text evidence="1">The sequence shown here is derived from an EMBL/GenBank/DDBJ whole genome shotgun (WGS) entry which is preliminary data.</text>
</comment>
<sequence length="79" mass="8653">MILFMDRLKGYSHRLMLYHGHNITNAGLISATAANPENTGMEVSLDLSFRAALPASNERGAAIQAIQVGLSCRFLYSRV</sequence>
<name>A0A8J6ESW3_ELECQ</name>
<evidence type="ECO:0000313" key="1">
    <source>
        <dbReference type="EMBL" id="KAG9474490.1"/>
    </source>
</evidence>
<keyword evidence="2" id="KW-1185">Reference proteome</keyword>
<dbReference type="Proteomes" id="UP000770717">
    <property type="component" value="Unassembled WGS sequence"/>
</dbReference>